<dbReference type="Proteomes" id="UP001163603">
    <property type="component" value="Chromosome 7"/>
</dbReference>
<comment type="caution">
    <text evidence="1">The sequence shown here is derived from an EMBL/GenBank/DDBJ whole genome shotgun (WGS) entry which is preliminary data.</text>
</comment>
<dbReference type="EMBL" id="CM047742">
    <property type="protein sequence ID" value="KAJ0034327.1"/>
    <property type="molecule type" value="Genomic_DNA"/>
</dbReference>
<proteinExistence type="predicted"/>
<accession>A0ACC0YDW0</accession>
<evidence type="ECO:0000313" key="2">
    <source>
        <dbReference type="Proteomes" id="UP001163603"/>
    </source>
</evidence>
<evidence type="ECO:0000313" key="1">
    <source>
        <dbReference type="EMBL" id="KAJ0034327.1"/>
    </source>
</evidence>
<sequence>MAAKLIVFSNLSLYYTPYPIDNRSLQCDLLWCETGWQNRLNTLLPQGLGCYLWLSSGVHIFYPKRKLITFNWVNKIQIGLTSINSLAIHLVINSCNNVIVRNVKLIAPDESPNIDGIRIQSSTGVTITGSILQTGDDCISIDLGTRNLLMDNIKCGPGHGIT</sequence>
<keyword evidence="2" id="KW-1185">Reference proteome</keyword>
<organism evidence="1 2">
    <name type="scientific">Pistacia integerrima</name>
    <dbReference type="NCBI Taxonomy" id="434235"/>
    <lineage>
        <taxon>Eukaryota</taxon>
        <taxon>Viridiplantae</taxon>
        <taxon>Streptophyta</taxon>
        <taxon>Embryophyta</taxon>
        <taxon>Tracheophyta</taxon>
        <taxon>Spermatophyta</taxon>
        <taxon>Magnoliopsida</taxon>
        <taxon>eudicotyledons</taxon>
        <taxon>Gunneridae</taxon>
        <taxon>Pentapetalae</taxon>
        <taxon>rosids</taxon>
        <taxon>malvids</taxon>
        <taxon>Sapindales</taxon>
        <taxon>Anacardiaceae</taxon>
        <taxon>Pistacia</taxon>
    </lineage>
</organism>
<reference evidence="2" key="1">
    <citation type="journal article" date="2023" name="G3 (Bethesda)">
        <title>Genome assembly and association tests identify interacting loci associated with vigor, precocity, and sex in interspecific pistachio rootstocks.</title>
        <authorList>
            <person name="Palmer W."/>
            <person name="Jacygrad E."/>
            <person name="Sagayaradj S."/>
            <person name="Cavanaugh K."/>
            <person name="Han R."/>
            <person name="Bertier L."/>
            <person name="Beede B."/>
            <person name="Kafkas S."/>
            <person name="Golino D."/>
            <person name="Preece J."/>
            <person name="Michelmore R."/>
        </authorList>
    </citation>
    <scope>NUCLEOTIDE SEQUENCE [LARGE SCALE GENOMIC DNA]</scope>
</reference>
<name>A0ACC0YDW0_9ROSI</name>
<protein>
    <submittedName>
        <fullName evidence="1">Uncharacterized protein</fullName>
    </submittedName>
</protein>
<gene>
    <name evidence="1" type="ORF">Pint_26371</name>
</gene>